<dbReference type="Proteomes" id="UP000005566">
    <property type="component" value="Unassembled WGS sequence"/>
</dbReference>
<accession>H7FWL3</accession>
<dbReference type="EMBL" id="AHKF01000045">
    <property type="protein sequence ID" value="EIA07107.1"/>
    <property type="molecule type" value="Genomic_DNA"/>
</dbReference>
<organism evidence="1 2">
    <name type="scientific">Flavobacterium frigoris (strain PS1)</name>
    <dbReference type="NCBI Taxonomy" id="1086011"/>
    <lineage>
        <taxon>Bacteria</taxon>
        <taxon>Pseudomonadati</taxon>
        <taxon>Bacteroidota</taxon>
        <taxon>Flavobacteriia</taxon>
        <taxon>Flavobacteriales</taxon>
        <taxon>Flavobacteriaceae</taxon>
        <taxon>Flavobacterium</taxon>
    </lineage>
</organism>
<dbReference type="AlphaFoldDB" id="H7FWL3"/>
<evidence type="ECO:0000313" key="2">
    <source>
        <dbReference type="Proteomes" id="UP000005566"/>
    </source>
</evidence>
<reference evidence="1 2" key="1">
    <citation type="journal article" date="2014" name="Acta Crystallogr. D">
        <title>Structure-based characterization and antifreeze properties of a hyperactive ice-binding protein from the Antarctic bacterium Flavobacterium frigoris PS1.</title>
        <authorList>
            <person name="Do H."/>
            <person name="Kim S.J."/>
            <person name="Kim H.J."/>
            <person name="Lee J.H."/>
        </authorList>
    </citation>
    <scope>NUCLEOTIDE SEQUENCE [LARGE SCALE GENOMIC DNA]</scope>
    <source>
        <strain evidence="1 2">PS1</strain>
    </source>
</reference>
<name>H7FWL3_FLAFP</name>
<gene>
    <name evidence="1" type="ORF">HJ01_03588</name>
</gene>
<evidence type="ECO:0000313" key="1">
    <source>
        <dbReference type="EMBL" id="EIA07107.1"/>
    </source>
</evidence>
<comment type="caution">
    <text evidence="1">The sequence shown here is derived from an EMBL/GenBank/DDBJ whole genome shotgun (WGS) entry which is preliminary data.</text>
</comment>
<keyword evidence="2" id="KW-1185">Reference proteome</keyword>
<protein>
    <submittedName>
        <fullName evidence="1">Uncharacterized protein</fullName>
    </submittedName>
</protein>
<sequence>MDFIFLTFILIPFSNIIYKIGKINNVRNVATINPPITTVANGFCTSAPEPLLSAIGKKPNDATSAVINTGRKRTLVPCRTIDFKLVSPVFFIRLNSAIKTNPFKTAIPNKAIKPTPALILKGIPRIARKNIPPIIDNGIAE</sequence>
<proteinExistence type="predicted"/>